<feature type="compositionally biased region" description="Polar residues" evidence="1">
    <location>
        <begin position="346"/>
        <end position="363"/>
    </location>
</feature>
<feature type="compositionally biased region" description="Acidic residues" evidence="1">
    <location>
        <begin position="387"/>
        <end position="406"/>
    </location>
</feature>
<feature type="region of interest" description="Disordered" evidence="1">
    <location>
        <begin position="1"/>
        <end position="40"/>
    </location>
</feature>
<keyword evidence="4" id="KW-1185">Reference proteome</keyword>
<dbReference type="PANTHER" id="PTHR28051:SF1">
    <property type="entry name" value="PROTEIN MTL1-RELATED"/>
    <property type="match status" value="1"/>
</dbReference>
<comment type="caution">
    <text evidence="3">The sequence shown here is derived from an EMBL/GenBank/DDBJ whole genome shotgun (WGS) entry which is preliminary data.</text>
</comment>
<proteinExistence type="predicted"/>
<feature type="compositionally biased region" description="Polar residues" evidence="1">
    <location>
        <begin position="135"/>
        <end position="154"/>
    </location>
</feature>
<dbReference type="AlphaFoldDB" id="A0A9W8Z3L9"/>
<dbReference type="OrthoDB" id="5563539at2759"/>
<feature type="compositionally biased region" description="Polar residues" evidence="1">
    <location>
        <begin position="25"/>
        <end position="40"/>
    </location>
</feature>
<feature type="compositionally biased region" description="Low complexity" evidence="1">
    <location>
        <begin position="519"/>
        <end position="538"/>
    </location>
</feature>
<dbReference type="GO" id="GO:0007039">
    <property type="term" value="P:protein catabolic process in the vacuole"/>
    <property type="evidence" value="ECO:0007669"/>
    <property type="project" value="TreeGrafter"/>
</dbReference>
<evidence type="ECO:0000259" key="2">
    <source>
        <dbReference type="Pfam" id="PF08550"/>
    </source>
</evidence>
<dbReference type="Pfam" id="PF08550">
    <property type="entry name" value="GATA_AreA"/>
    <property type="match status" value="1"/>
</dbReference>
<evidence type="ECO:0000313" key="4">
    <source>
        <dbReference type="Proteomes" id="UP001140453"/>
    </source>
</evidence>
<sequence length="591" mass="65108">MMAMVTPHADEAHFAQSGLRRSHSQAKFSTRQSGTFHTSASASRIHDLYQHPVKIFGDSNNSTAPSSPRTIQVSTADLSCSSTPASNLSLSTENEDCDDTILRDLDEANGDILFPDYNGFHTPSPEELEPPPSPRTVTSDGNDTSTTASQTPDISDTVPAADDTAVGIQPTRHVDYLSHDWREEDIWSSWKHIVSNREGFTNSARLENASWRTWMKAKNHLKTVSPETLNWLKDCDVTWLYGPLLPGKSSNMSGSDDTSNVGISKSNSFIQSQSKKKPILKKRSMSEVMLQKSLSSSSLIKQAAAAVQAQQRELPRGIRVSARPRFERAATDYVTFPFSSRRLSKESISAGPSRSLSGAISPTSERKHIHFNESVEQCIAVEVKGGEDDDVDVDPYDVDYDSDSDDGMIMMKRTTSKRRKPVLKRRSSNHDRPEKKMLSSLPPTRLKYEGDEDEPTETAMKHSYRSPILSPSSSQETLRPSKPSSKLFFVDSDEEEEETEKEENFGPGLRSPPPGGFGSSPSSTSSSGFRRTISSSSLNAAPAGMKRTESGMFMPNDDGETASEGIVGFVLDTVNTAKDIAHVVWNVGWRR</sequence>
<gene>
    <name evidence="3" type="primary">REG1</name>
    <name evidence="3" type="ORF">N0V93_001254</name>
</gene>
<dbReference type="InterPro" id="IPR052292">
    <property type="entry name" value="Glucose_repression_reg"/>
</dbReference>
<protein>
    <submittedName>
        <fullName evidence="3">Protein phosphatase regulator</fullName>
    </submittedName>
</protein>
<dbReference type="GO" id="GO:0005773">
    <property type="term" value="C:vacuole"/>
    <property type="evidence" value="ECO:0007669"/>
    <property type="project" value="GOC"/>
</dbReference>
<feature type="region of interest" description="Disordered" evidence="1">
    <location>
        <begin position="386"/>
        <end position="559"/>
    </location>
</feature>
<feature type="domain" description="Nitrogen regulatory protein areA GATA-like" evidence="2">
    <location>
        <begin position="189"/>
        <end position="216"/>
    </location>
</feature>
<feature type="compositionally biased region" description="Acidic residues" evidence="1">
    <location>
        <begin position="491"/>
        <end position="501"/>
    </location>
</feature>
<name>A0A9W8Z3L9_9PEZI</name>
<dbReference type="GO" id="GO:0042149">
    <property type="term" value="P:cellular response to glucose starvation"/>
    <property type="evidence" value="ECO:0007669"/>
    <property type="project" value="TreeGrafter"/>
</dbReference>
<evidence type="ECO:0000256" key="1">
    <source>
        <dbReference type="SAM" id="MobiDB-lite"/>
    </source>
</evidence>
<feature type="compositionally biased region" description="Low complexity" evidence="1">
    <location>
        <begin position="465"/>
        <end position="474"/>
    </location>
</feature>
<accession>A0A9W8Z3L9</accession>
<dbReference type="Proteomes" id="UP001140453">
    <property type="component" value="Unassembled WGS sequence"/>
</dbReference>
<feature type="region of interest" description="Disordered" evidence="1">
    <location>
        <begin position="344"/>
        <end position="363"/>
    </location>
</feature>
<organism evidence="3 4">
    <name type="scientific">Gnomoniopsis smithogilvyi</name>
    <dbReference type="NCBI Taxonomy" id="1191159"/>
    <lineage>
        <taxon>Eukaryota</taxon>
        <taxon>Fungi</taxon>
        <taxon>Dikarya</taxon>
        <taxon>Ascomycota</taxon>
        <taxon>Pezizomycotina</taxon>
        <taxon>Sordariomycetes</taxon>
        <taxon>Sordariomycetidae</taxon>
        <taxon>Diaporthales</taxon>
        <taxon>Gnomoniaceae</taxon>
        <taxon>Gnomoniopsis</taxon>
    </lineage>
</organism>
<feature type="compositionally biased region" description="Basic and acidic residues" evidence="1">
    <location>
        <begin position="428"/>
        <end position="437"/>
    </location>
</feature>
<feature type="region of interest" description="Disordered" evidence="1">
    <location>
        <begin position="113"/>
        <end position="166"/>
    </location>
</feature>
<dbReference type="PANTHER" id="PTHR28051">
    <property type="entry name" value="PROTEIN MTL1-RELATED"/>
    <property type="match status" value="1"/>
</dbReference>
<dbReference type="InterPro" id="IPR013860">
    <property type="entry name" value="AreA_GATA"/>
</dbReference>
<evidence type="ECO:0000313" key="3">
    <source>
        <dbReference type="EMBL" id="KAJ4397030.1"/>
    </source>
</evidence>
<reference evidence="3" key="1">
    <citation type="submission" date="2022-10" db="EMBL/GenBank/DDBJ databases">
        <title>Tapping the CABI collections for fungal endophytes: first genome assemblies for Collariella, Neodidymelliopsis, Ascochyta clinopodiicola, Didymella pomorum, Didymosphaeria variabile, Neocosmospora piperis and Neocucurbitaria cava.</title>
        <authorList>
            <person name="Hill R."/>
        </authorList>
    </citation>
    <scope>NUCLEOTIDE SEQUENCE</scope>
    <source>
        <strain evidence="3">IMI 355082</strain>
    </source>
</reference>
<dbReference type="EMBL" id="JAPEVB010000001">
    <property type="protein sequence ID" value="KAJ4397030.1"/>
    <property type="molecule type" value="Genomic_DNA"/>
</dbReference>
<feature type="compositionally biased region" description="Polar residues" evidence="1">
    <location>
        <begin position="475"/>
        <end position="484"/>
    </location>
</feature>
<feature type="compositionally biased region" description="Basic residues" evidence="1">
    <location>
        <begin position="414"/>
        <end position="427"/>
    </location>
</feature>